<protein>
    <submittedName>
        <fullName evidence="1">Uncharacterized protein</fullName>
    </submittedName>
</protein>
<reference evidence="1" key="1">
    <citation type="submission" date="2019-08" db="EMBL/GenBank/DDBJ databases">
        <authorList>
            <person name="Kucharzyk K."/>
            <person name="Murdoch R.W."/>
            <person name="Higgins S."/>
            <person name="Loffler F."/>
        </authorList>
    </citation>
    <scope>NUCLEOTIDE SEQUENCE</scope>
</reference>
<name>A0A644T4N1_9ZZZZ</name>
<comment type="caution">
    <text evidence="1">The sequence shown here is derived from an EMBL/GenBank/DDBJ whole genome shotgun (WGS) entry which is preliminary data.</text>
</comment>
<gene>
    <name evidence="1" type="ORF">SDC9_07475</name>
</gene>
<proteinExistence type="predicted"/>
<dbReference type="EMBL" id="VSSQ01000016">
    <property type="protein sequence ID" value="MPL61886.1"/>
    <property type="molecule type" value="Genomic_DNA"/>
</dbReference>
<sequence length="76" mass="9014">MLFEDYLKKAKKEGKEPDVSYIFKEEQNIKLTTKNFVKPVNDFKMIHTVPTGMLFTNEYLGFRHLESDEILDIEEV</sequence>
<organism evidence="1">
    <name type="scientific">bioreactor metagenome</name>
    <dbReference type="NCBI Taxonomy" id="1076179"/>
    <lineage>
        <taxon>unclassified sequences</taxon>
        <taxon>metagenomes</taxon>
        <taxon>ecological metagenomes</taxon>
    </lineage>
</organism>
<evidence type="ECO:0000313" key="1">
    <source>
        <dbReference type="EMBL" id="MPL61886.1"/>
    </source>
</evidence>
<accession>A0A644T4N1</accession>
<dbReference type="AlphaFoldDB" id="A0A644T4N1"/>